<dbReference type="EMBL" id="JAVDTR010000008">
    <property type="protein sequence ID" value="MDR6724645.1"/>
    <property type="molecule type" value="Genomic_DNA"/>
</dbReference>
<keyword evidence="2" id="KW-0812">Transmembrane</keyword>
<dbReference type="Proteomes" id="UP001254832">
    <property type="component" value="Unassembled WGS sequence"/>
</dbReference>
<sequence length="299" mass="33718">MLQRWMFFLFSYPGFVALLLGIIALFLGIYIWSATEIRRSRDRRTQAIRDTLYITTPLLGQLTFIENRQSTRTEAEQHELLNAMLACRTAVSLSPQLQDQIRSCIQDPDPARLTLMHRALERESSSLSEELRSQAHSVHWWEAVWNVIRPAVEPLAVAALLYLIADFIIVQQGLNQPFWHGWAYALFWIRFISLCITVLYGYLLLASPRRGTPGAPGTLTKVLYALIALCSLLHLIGSVTAPYALGLQLILFVSGFRLTGTSSRSERPYAGHTELEPAKEASAEIEVNTTRKSGTKVDE</sequence>
<dbReference type="AlphaFoldDB" id="A0AAP5H3K4"/>
<dbReference type="RefSeq" id="WP_310141160.1">
    <property type="nucleotide sequence ID" value="NZ_JAVDTR010000008.1"/>
</dbReference>
<gene>
    <name evidence="3" type="ORF">J2W91_003113</name>
</gene>
<organism evidence="3 4">
    <name type="scientific">Paenibacillus amylolyticus</name>
    <dbReference type="NCBI Taxonomy" id="1451"/>
    <lineage>
        <taxon>Bacteria</taxon>
        <taxon>Bacillati</taxon>
        <taxon>Bacillota</taxon>
        <taxon>Bacilli</taxon>
        <taxon>Bacillales</taxon>
        <taxon>Paenibacillaceae</taxon>
        <taxon>Paenibacillus</taxon>
    </lineage>
</organism>
<feature type="transmembrane region" description="Helical" evidence="2">
    <location>
        <begin position="218"/>
        <end position="237"/>
    </location>
</feature>
<name>A0AAP5H3K4_PAEAM</name>
<evidence type="ECO:0000313" key="4">
    <source>
        <dbReference type="Proteomes" id="UP001254832"/>
    </source>
</evidence>
<evidence type="ECO:0000256" key="2">
    <source>
        <dbReference type="SAM" id="Phobius"/>
    </source>
</evidence>
<accession>A0AAP5H3K4</accession>
<keyword evidence="2" id="KW-1133">Transmembrane helix</keyword>
<protein>
    <submittedName>
        <fullName evidence="3">Uncharacterized protein</fullName>
    </submittedName>
</protein>
<keyword evidence="2" id="KW-0472">Membrane</keyword>
<feature type="compositionally biased region" description="Basic and acidic residues" evidence="1">
    <location>
        <begin position="264"/>
        <end position="282"/>
    </location>
</feature>
<feature type="region of interest" description="Disordered" evidence="1">
    <location>
        <begin position="263"/>
        <end position="299"/>
    </location>
</feature>
<comment type="caution">
    <text evidence="3">The sequence shown here is derived from an EMBL/GenBank/DDBJ whole genome shotgun (WGS) entry which is preliminary data.</text>
</comment>
<evidence type="ECO:0000313" key="3">
    <source>
        <dbReference type="EMBL" id="MDR6724645.1"/>
    </source>
</evidence>
<evidence type="ECO:0000256" key="1">
    <source>
        <dbReference type="SAM" id="MobiDB-lite"/>
    </source>
</evidence>
<proteinExistence type="predicted"/>
<reference evidence="3" key="1">
    <citation type="submission" date="2023-07" db="EMBL/GenBank/DDBJ databases">
        <title>Sorghum-associated microbial communities from plants grown in Nebraska, USA.</title>
        <authorList>
            <person name="Schachtman D."/>
        </authorList>
    </citation>
    <scope>NUCLEOTIDE SEQUENCE</scope>
    <source>
        <strain evidence="3">BE80</strain>
    </source>
</reference>
<feature type="transmembrane region" description="Helical" evidence="2">
    <location>
        <begin position="151"/>
        <end position="170"/>
    </location>
</feature>
<feature type="transmembrane region" description="Helical" evidence="2">
    <location>
        <begin position="12"/>
        <end position="34"/>
    </location>
</feature>
<feature type="transmembrane region" description="Helical" evidence="2">
    <location>
        <begin position="182"/>
        <end position="206"/>
    </location>
</feature>